<keyword evidence="1" id="KW-0805">Transcription regulation</keyword>
<dbReference type="PANTHER" id="PTHR31499:SF2">
    <property type="entry name" value="MYB-RELATED PROTEIN 2"/>
    <property type="match status" value="1"/>
</dbReference>
<evidence type="ECO:0000259" key="4">
    <source>
        <dbReference type="Pfam" id="PF00249"/>
    </source>
</evidence>
<dbReference type="EMBL" id="JAGGNH010000004">
    <property type="protein sequence ID" value="KAJ0975571.1"/>
    <property type="molecule type" value="Genomic_DNA"/>
</dbReference>
<dbReference type="PANTHER" id="PTHR31499">
    <property type="entry name" value="MYB FAMILY TRANSCRIPTION FACTOR PHL11"/>
    <property type="match status" value="1"/>
</dbReference>
<dbReference type="AlphaFoldDB" id="A0A9D5HGA6"/>
<dbReference type="SUPFAM" id="SSF46689">
    <property type="entry name" value="Homeodomain-like"/>
    <property type="match status" value="1"/>
</dbReference>
<dbReference type="InterPro" id="IPR001005">
    <property type="entry name" value="SANT/Myb"/>
</dbReference>
<name>A0A9D5HGA6_9LILI</name>
<dbReference type="InterPro" id="IPR046955">
    <property type="entry name" value="PHR1-like"/>
</dbReference>
<reference evidence="6" key="2">
    <citation type="journal article" date="2022" name="Hortic Res">
        <title>The genome of Dioscorea zingiberensis sheds light on the biosynthesis, origin and evolution of the medicinally important diosgenin saponins.</title>
        <authorList>
            <person name="Li Y."/>
            <person name="Tan C."/>
            <person name="Li Z."/>
            <person name="Guo J."/>
            <person name="Li S."/>
            <person name="Chen X."/>
            <person name="Wang C."/>
            <person name="Dai X."/>
            <person name="Yang H."/>
            <person name="Song W."/>
            <person name="Hou L."/>
            <person name="Xu J."/>
            <person name="Tong Z."/>
            <person name="Xu A."/>
            <person name="Yuan X."/>
            <person name="Wang W."/>
            <person name="Yang Q."/>
            <person name="Chen L."/>
            <person name="Sun Z."/>
            <person name="Wang K."/>
            <person name="Pan B."/>
            <person name="Chen J."/>
            <person name="Bao Y."/>
            <person name="Liu F."/>
            <person name="Qi X."/>
            <person name="Gang D.R."/>
            <person name="Wen J."/>
            <person name="Li J."/>
        </authorList>
    </citation>
    <scope>NUCLEOTIDE SEQUENCE</scope>
    <source>
        <strain evidence="6">Dzin_1.0</strain>
    </source>
</reference>
<dbReference type="FunFam" id="1.10.10.60:FF:000002">
    <property type="entry name" value="Myb family transcription factor"/>
    <property type="match status" value="1"/>
</dbReference>
<dbReference type="GO" id="GO:0003677">
    <property type="term" value="F:DNA binding"/>
    <property type="evidence" value="ECO:0007669"/>
    <property type="project" value="InterPro"/>
</dbReference>
<dbReference type="GO" id="GO:0003700">
    <property type="term" value="F:DNA-binding transcription factor activity"/>
    <property type="evidence" value="ECO:0007669"/>
    <property type="project" value="InterPro"/>
</dbReference>
<evidence type="ECO:0000256" key="3">
    <source>
        <dbReference type="ARBA" id="ARBA00023242"/>
    </source>
</evidence>
<dbReference type="Pfam" id="PF00249">
    <property type="entry name" value="Myb_DNA-binding"/>
    <property type="match status" value="1"/>
</dbReference>
<evidence type="ECO:0000256" key="2">
    <source>
        <dbReference type="ARBA" id="ARBA00023163"/>
    </source>
</evidence>
<dbReference type="Pfam" id="PF14379">
    <property type="entry name" value="Myb_CC_LHEQLE"/>
    <property type="match status" value="1"/>
</dbReference>
<dbReference type="NCBIfam" id="TIGR01557">
    <property type="entry name" value="myb_SHAQKYF"/>
    <property type="match status" value="1"/>
</dbReference>
<feature type="domain" description="MYB-CC type transcription factor LHEQLE-containing" evidence="5">
    <location>
        <begin position="142"/>
        <end position="188"/>
    </location>
</feature>
<evidence type="ECO:0000313" key="7">
    <source>
        <dbReference type="Proteomes" id="UP001085076"/>
    </source>
</evidence>
<keyword evidence="7" id="KW-1185">Reference proteome</keyword>
<dbReference type="Gene3D" id="1.10.10.60">
    <property type="entry name" value="Homeodomain-like"/>
    <property type="match status" value="1"/>
</dbReference>
<dbReference type="InterPro" id="IPR025756">
    <property type="entry name" value="Myb_CC_LHEQLE"/>
</dbReference>
<keyword evidence="3" id="KW-0539">Nucleus</keyword>
<accession>A0A9D5HGA6</accession>
<evidence type="ECO:0000313" key="6">
    <source>
        <dbReference type="EMBL" id="KAJ0975571.1"/>
    </source>
</evidence>
<dbReference type="OrthoDB" id="551907at2759"/>
<dbReference type="Proteomes" id="UP001085076">
    <property type="component" value="Miscellaneous, Linkage group lg04"/>
</dbReference>
<dbReference type="InterPro" id="IPR006447">
    <property type="entry name" value="Myb_dom_plants"/>
</dbReference>
<evidence type="ECO:0000259" key="5">
    <source>
        <dbReference type="Pfam" id="PF14379"/>
    </source>
</evidence>
<evidence type="ECO:0000256" key="1">
    <source>
        <dbReference type="ARBA" id="ARBA00023015"/>
    </source>
</evidence>
<reference evidence="6" key="1">
    <citation type="submission" date="2021-03" db="EMBL/GenBank/DDBJ databases">
        <authorList>
            <person name="Li Z."/>
            <person name="Yang C."/>
        </authorList>
    </citation>
    <scope>NUCLEOTIDE SEQUENCE</scope>
    <source>
        <strain evidence="6">Dzin_1.0</strain>
        <tissue evidence="6">Leaf</tissue>
    </source>
</reference>
<dbReference type="InterPro" id="IPR009057">
    <property type="entry name" value="Homeodomain-like_sf"/>
</dbReference>
<sequence>MSACWRHNLRLDLLKLNWSVPYRFTNPSKMHHHYQNKKSLFSSRPAFPQEKHLFLRGKNVHGDLGLVLSTDAKPRLKWTPQLHERFIEAVHQLGGADKATPKTVMMLMGTPGITLYHLKSHLQKYRLGKNLQTQPDTGTDKNISEALQMQIEVQKQLQDQLEVQRHLQLQIEAQGKYLQSVLEKAQETLGKQNLLSHGLEVAKAQLSELVSTFSGEYLNIPSPSIKEFPYFQALQSLTSVGRTQKDQEINNLRTGLTIHHTANDDEERNYTISDKRRKEIGIEDYYDDQQNSNTSAGRLEKKRKTNKYGMSCLESQLDLNVQDEIDAPSDCKQIDLNGCSLN</sequence>
<comment type="caution">
    <text evidence="6">The sequence shown here is derived from an EMBL/GenBank/DDBJ whole genome shotgun (WGS) entry which is preliminary data.</text>
</comment>
<keyword evidence="2" id="KW-0804">Transcription</keyword>
<organism evidence="6 7">
    <name type="scientific">Dioscorea zingiberensis</name>
    <dbReference type="NCBI Taxonomy" id="325984"/>
    <lineage>
        <taxon>Eukaryota</taxon>
        <taxon>Viridiplantae</taxon>
        <taxon>Streptophyta</taxon>
        <taxon>Embryophyta</taxon>
        <taxon>Tracheophyta</taxon>
        <taxon>Spermatophyta</taxon>
        <taxon>Magnoliopsida</taxon>
        <taxon>Liliopsida</taxon>
        <taxon>Dioscoreales</taxon>
        <taxon>Dioscoreaceae</taxon>
        <taxon>Dioscorea</taxon>
    </lineage>
</organism>
<proteinExistence type="predicted"/>
<gene>
    <name evidence="6" type="ORF">J5N97_017536</name>
</gene>
<protein>
    <recommendedName>
        <fullName evidence="8">HTH myb-type domain-containing protein</fullName>
    </recommendedName>
</protein>
<feature type="domain" description="Myb-like" evidence="4">
    <location>
        <begin position="75"/>
        <end position="126"/>
    </location>
</feature>
<evidence type="ECO:0008006" key="8">
    <source>
        <dbReference type="Google" id="ProtNLM"/>
    </source>
</evidence>